<gene>
    <name evidence="1" type="ORF">GGR23_001690</name>
</gene>
<reference evidence="1 2" key="1">
    <citation type="submission" date="2020-08" db="EMBL/GenBank/DDBJ databases">
        <title>Genomic Encyclopedia of Type Strains, Phase IV (KMG-IV): sequencing the most valuable type-strain genomes for metagenomic binning, comparative biology and taxonomic classification.</title>
        <authorList>
            <person name="Goeker M."/>
        </authorList>
    </citation>
    <scope>NUCLEOTIDE SEQUENCE [LARGE SCALE GENOMIC DNA]</scope>
    <source>
        <strain evidence="1 2">DSM 29853</strain>
    </source>
</reference>
<dbReference type="PANTHER" id="PTHR42110:SF1">
    <property type="entry name" value="L-ASPARAGINASE, PUTATIVE (AFU_ORTHOLOGUE AFUA_3G11890)-RELATED"/>
    <property type="match status" value="1"/>
</dbReference>
<dbReference type="RefSeq" id="WP_183365729.1">
    <property type="nucleotide sequence ID" value="NZ_JACIEZ010000002.1"/>
</dbReference>
<dbReference type="Pfam" id="PF06089">
    <property type="entry name" value="Asparaginase_II"/>
    <property type="match status" value="1"/>
</dbReference>
<keyword evidence="2" id="KW-1185">Reference proteome</keyword>
<proteinExistence type="predicted"/>
<organism evidence="1 2">
    <name type="scientific">Gellertiella hungarica</name>
    <dbReference type="NCBI Taxonomy" id="1572859"/>
    <lineage>
        <taxon>Bacteria</taxon>
        <taxon>Pseudomonadati</taxon>
        <taxon>Pseudomonadota</taxon>
        <taxon>Alphaproteobacteria</taxon>
        <taxon>Hyphomicrobiales</taxon>
        <taxon>Rhizobiaceae</taxon>
        <taxon>Gellertiella</taxon>
    </lineage>
</organism>
<dbReference type="EMBL" id="JACIEZ010000002">
    <property type="protein sequence ID" value="MBB4064513.1"/>
    <property type="molecule type" value="Genomic_DNA"/>
</dbReference>
<evidence type="ECO:0000313" key="1">
    <source>
        <dbReference type="EMBL" id="MBB4064513.1"/>
    </source>
</evidence>
<comment type="caution">
    <text evidence="1">The sequence shown here is derived from an EMBL/GenBank/DDBJ whole genome shotgun (WGS) entry which is preliminary data.</text>
</comment>
<dbReference type="AlphaFoldDB" id="A0A7W6J4B7"/>
<evidence type="ECO:0000313" key="2">
    <source>
        <dbReference type="Proteomes" id="UP000528286"/>
    </source>
</evidence>
<dbReference type="Proteomes" id="UP000528286">
    <property type="component" value="Unassembled WGS sequence"/>
</dbReference>
<sequence length="337" mass="35414">MSNPVLVEVTRGSLVESRHRGMVIAVDGEGRVVFSAGAVDAPVFPRSACKAMQALPLVESGAADRYGFGNRELAIACASHSGEDDHAALAASMLARAGLDEEALECGAHWSFDQGPLIHQARTLARPSALHNNCSGKHAGFVCAACHTGMTVAGYVTYEHPLQAEIRAIMADLTGAVLAHDNCGTDGCSIPTYAVPLDGLARGFGRMLTGSGLQPLRARAATRLIEACMAEPFYVAGTRRFCTLLMEVAPGRIFAKTGAEGVYCALLPEQGISIAVKCEDGASRAAESMVAAALARFFEPGSEPRERLLAMANHTMKNWNGIEVGTVRAAPSLFEAA</sequence>
<accession>A0A7W6J4B7</accession>
<name>A0A7W6J4B7_9HYPH</name>
<dbReference type="PANTHER" id="PTHR42110">
    <property type="entry name" value="L-ASPARAGINASE, PUTATIVE (AFU_ORTHOLOGUE AFUA_3G11890)-RELATED"/>
    <property type="match status" value="1"/>
</dbReference>
<dbReference type="InterPro" id="IPR010349">
    <property type="entry name" value="Asparaginase_II"/>
</dbReference>
<protein>
    <submittedName>
        <fullName evidence="1">L-asparaginase II</fullName>
    </submittedName>
</protein>